<proteinExistence type="predicted"/>
<keyword evidence="1" id="KW-0276">Fatty acid metabolism</keyword>
<dbReference type="Proteomes" id="UP000230843">
    <property type="component" value="Unassembled WGS sequence"/>
</dbReference>
<accession>A0A2M7Z6M4</accession>
<keyword evidence="1" id="KW-0275">Fatty acid biosynthesis</keyword>
<dbReference type="InterPro" id="IPR000089">
    <property type="entry name" value="Biotin_lipoyl"/>
</dbReference>
<name>A0A2M7Z6M4_9BACT</name>
<dbReference type="UniPathway" id="UPA00094"/>
<keyword evidence="1" id="KW-0443">Lipid metabolism</keyword>
<dbReference type="EMBL" id="PFVJ01000056">
    <property type="protein sequence ID" value="PJA89735.1"/>
    <property type="molecule type" value="Genomic_DNA"/>
</dbReference>
<evidence type="ECO:0000313" key="4">
    <source>
        <dbReference type="Proteomes" id="UP000230843"/>
    </source>
</evidence>
<dbReference type="GO" id="GO:0009317">
    <property type="term" value="C:acetyl-CoA carboxylase complex"/>
    <property type="evidence" value="ECO:0007669"/>
    <property type="project" value="InterPro"/>
</dbReference>
<dbReference type="InterPro" id="IPR011053">
    <property type="entry name" value="Single_hybrid_motif"/>
</dbReference>
<dbReference type="GO" id="GO:0003989">
    <property type="term" value="F:acetyl-CoA carboxylase activity"/>
    <property type="evidence" value="ECO:0007669"/>
    <property type="project" value="InterPro"/>
</dbReference>
<gene>
    <name evidence="3" type="ORF">CO137_02675</name>
</gene>
<dbReference type="SUPFAM" id="SSF51230">
    <property type="entry name" value="Single hybrid motif"/>
    <property type="match status" value="1"/>
</dbReference>
<dbReference type="Gene3D" id="2.40.50.100">
    <property type="match status" value="1"/>
</dbReference>
<evidence type="ECO:0000313" key="3">
    <source>
        <dbReference type="EMBL" id="PJA89735.1"/>
    </source>
</evidence>
<feature type="domain" description="Lipoyl-binding" evidence="2">
    <location>
        <begin position="42"/>
        <end position="115"/>
    </location>
</feature>
<dbReference type="GO" id="GO:0006633">
    <property type="term" value="P:fatty acid biosynthetic process"/>
    <property type="evidence" value="ECO:0007669"/>
    <property type="project" value="UniProtKB-UniPathway"/>
</dbReference>
<dbReference type="Pfam" id="PF00364">
    <property type="entry name" value="Biotin_lipoyl"/>
    <property type="match status" value="1"/>
</dbReference>
<dbReference type="InterPro" id="IPR001249">
    <property type="entry name" value="AcCoA_biotinCC"/>
</dbReference>
<keyword evidence="1" id="KW-0092">Biotin</keyword>
<comment type="pathway">
    <text evidence="1">Lipid metabolism; fatty acid biosynthesis.</text>
</comment>
<sequence length="120" mass="13500">MSPGLIKHYYFIRVRFVIECCQKRTLTKGEKMSDIINSDLKEVIAPLSGTIYLSPGTEENNYFEIGVVIPENQTIFLIEAMKLFNEITMPERGIIRKISSGLVDGDLVSEGQVLALYEPA</sequence>
<keyword evidence="1" id="KW-0444">Lipid biosynthesis</keyword>
<dbReference type="PRINTS" id="PR01071">
    <property type="entry name" value="ACOABIOTINCC"/>
</dbReference>
<protein>
    <recommendedName>
        <fullName evidence="1">Biotin carboxyl carrier protein of acetyl-CoA carboxylase</fullName>
    </recommendedName>
</protein>
<comment type="caution">
    <text evidence="3">The sequence shown here is derived from an EMBL/GenBank/DDBJ whole genome shotgun (WGS) entry which is preliminary data.</text>
</comment>
<evidence type="ECO:0000256" key="1">
    <source>
        <dbReference type="RuleBase" id="RU364072"/>
    </source>
</evidence>
<organism evidence="3 4">
    <name type="scientific">Candidatus Magasanikbacteria bacterium CG_4_9_14_3_um_filter_32_9</name>
    <dbReference type="NCBI Taxonomy" id="1974644"/>
    <lineage>
        <taxon>Bacteria</taxon>
        <taxon>Candidatus Magasanikiibacteriota</taxon>
    </lineage>
</organism>
<dbReference type="AlphaFoldDB" id="A0A2M7Z6M4"/>
<dbReference type="CDD" id="cd06850">
    <property type="entry name" value="biotinyl_domain"/>
    <property type="match status" value="1"/>
</dbReference>
<reference evidence="4" key="1">
    <citation type="submission" date="2017-09" db="EMBL/GenBank/DDBJ databases">
        <title>Depth-based differentiation of microbial function through sediment-hosted aquifers and enrichment of novel symbionts in the deep terrestrial subsurface.</title>
        <authorList>
            <person name="Probst A.J."/>
            <person name="Ladd B."/>
            <person name="Jarett J.K."/>
            <person name="Geller-Mcgrath D.E."/>
            <person name="Sieber C.M.K."/>
            <person name="Emerson J.B."/>
            <person name="Anantharaman K."/>
            <person name="Thomas B.C."/>
            <person name="Malmstrom R."/>
            <person name="Stieglmeier M."/>
            <person name="Klingl A."/>
            <person name="Woyke T."/>
            <person name="Ryan C.M."/>
            <person name="Banfield J.F."/>
        </authorList>
    </citation>
    <scope>NUCLEOTIDE SEQUENCE [LARGE SCALE GENOMIC DNA]</scope>
</reference>
<evidence type="ECO:0000259" key="2">
    <source>
        <dbReference type="Pfam" id="PF00364"/>
    </source>
</evidence>
<comment type="function">
    <text evidence="1">This protein is a component of the acetyl coenzyme A carboxylase complex; first, biotin carboxylase catalyzes the carboxylation of the carrier protein and then the transcarboxylase transfers the carboxyl group to form malonyl-CoA.</text>
</comment>